<gene>
    <name evidence="1" type="ORF">PC129_g18071</name>
</gene>
<evidence type="ECO:0000313" key="2">
    <source>
        <dbReference type="Proteomes" id="UP000760860"/>
    </source>
</evidence>
<dbReference type="Proteomes" id="UP000760860">
    <property type="component" value="Unassembled WGS sequence"/>
</dbReference>
<organism evidence="1 2">
    <name type="scientific">Phytophthora cactorum</name>
    <dbReference type="NCBI Taxonomy" id="29920"/>
    <lineage>
        <taxon>Eukaryota</taxon>
        <taxon>Sar</taxon>
        <taxon>Stramenopiles</taxon>
        <taxon>Oomycota</taxon>
        <taxon>Peronosporomycetes</taxon>
        <taxon>Peronosporales</taxon>
        <taxon>Peronosporaceae</taxon>
        <taxon>Phytophthora</taxon>
    </lineage>
</organism>
<comment type="caution">
    <text evidence="1">The sequence shown here is derived from an EMBL/GenBank/DDBJ whole genome shotgun (WGS) entry which is preliminary data.</text>
</comment>
<accession>A0A8T1HFA1</accession>
<dbReference type="AlphaFoldDB" id="A0A8T1HFA1"/>
<dbReference type="EMBL" id="RCMV01001018">
    <property type="protein sequence ID" value="KAG3210950.1"/>
    <property type="molecule type" value="Genomic_DNA"/>
</dbReference>
<reference evidence="1" key="1">
    <citation type="submission" date="2018-05" db="EMBL/GenBank/DDBJ databases">
        <title>Effector identification in a new, highly contiguous assembly of the strawberry crown rot pathogen Phytophthora cactorum.</title>
        <authorList>
            <person name="Armitage A.D."/>
            <person name="Nellist C.F."/>
            <person name="Bates H."/>
            <person name="Vickerstaff R.J."/>
            <person name="Harrison R.J."/>
        </authorList>
    </citation>
    <scope>NUCLEOTIDE SEQUENCE</scope>
    <source>
        <strain evidence="1">P421</strain>
    </source>
</reference>
<dbReference type="VEuPathDB" id="FungiDB:PC110_g18140"/>
<evidence type="ECO:0000313" key="1">
    <source>
        <dbReference type="EMBL" id="KAG3210950.1"/>
    </source>
</evidence>
<proteinExistence type="predicted"/>
<protein>
    <submittedName>
        <fullName evidence="1">Uncharacterized protein</fullName>
    </submittedName>
</protein>
<name>A0A8T1HFA1_9STRA</name>
<sequence length="310" mass="34703">MATTRYFFLAPDALDAPGFAYGSSETEAGDVLEVRRLQTGRWKYMGDFSASLPARPTLRREFSEEEALSRLGTYSQSPTVDIFMDASDMGLCVLYPARKQFLRVRFDLDERSAIRDHNAGGATLFGMNTRELMSAVFAALLWGPQWSSTALSVSTHVRLGIDNVSVVAWNNKRSSRNPYAQLLLRLLALQEVRHNFYVSATHIAGVDNVMADDGSRAWESPAKAQEFANLSAGWTQVIVPPNLRHLSQVWERSSVQGLSQSRLTFRTRVYGGSGKRDVPSWDTRHGSLKRLPPPLQRSWGHLMCTFRNSG</sequence>